<evidence type="ECO:0000313" key="2">
    <source>
        <dbReference type="EMBL" id="CAA0382366.1"/>
    </source>
</evidence>
<dbReference type="EMBL" id="CACSHJ010000089">
    <property type="protein sequence ID" value="CAA0382366.1"/>
    <property type="molecule type" value="Genomic_DNA"/>
</dbReference>
<dbReference type="InterPro" id="IPR017451">
    <property type="entry name" value="F-box-assoc_interact_dom"/>
</dbReference>
<name>A0A5S9XC65_ARATH</name>
<organism evidence="2 3">
    <name type="scientific">Arabidopsis thaliana</name>
    <name type="common">Mouse-ear cress</name>
    <dbReference type="NCBI Taxonomy" id="3702"/>
    <lineage>
        <taxon>Eukaryota</taxon>
        <taxon>Viridiplantae</taxon>
        <taxon>Streptophyta</taxon>
        <taxon>Embryophyta</taxon>
        <taxon>Tracheophyta</taxon>
        <taxon>Spermatophyta</taxon>
        <taxon>Magnoliopsida</taxon>
        <taxon>eudicotyledons</taxon>
        <taxon>Gunneridae</taxon>
        <taxon>Pentapetalae</taxon>
        <taxon>rosids</taxon>
        <taxon>malvids</taxon>
        <taxon>Brassicales</taxon>
        <taxon>Brassicaceae</taxon>
        <taxon>Camelineae</taxon>
        <taxon>Arabidopsis</taxon>
    </lineage>
</organism>
<evidence type="ECO:0000313" key="3">
    <source>
        <dbReference type="Proteomes" id="UP000434276"/>
    </source>
</evidence>
<gene>
    <name evidence="2" type="ORF">C24_LOCUS12594</name>
</gene>
<dbReference type="Pfam" id="PF07734">
    <property type="entry name" value="FBA_1"/>
    <property type="match status" value="1"/>
</dbReference>
<dbReference type="OrthoDB" id="1101101at2759"/>
<sequence length="314" mass="36589">MINFEDFSGEGEQHVPELHTGLYRRDCDEYIDQNNWDIVIAPGTRVRSRTMKRNRVVIFNYTEVSLTVDGVRFTRRTIRRRQTWNLNFHIVFGFEIYHLSSDSWSVLDVTPDWEIVFNQRGVSLKGNTYFYAQEKATVEGEGMEEVDVDTTYLPVFLLCFDFTAERFGPRLPLPFHSHDNSHDEEIVSLFCVKEEQLAVLHQNFARCLEIWITTKIEPSAVSWSMFLKVDMRPLTGFKCHVEAGSFFVDEEKKVAMVFDLDGRKKTETCRYQTAHIIGQDGYFKSVNIREAQYLGKPDIFGYTPSIYCDPLGYT</sequence>
<dbReference type="InterPro" id="IPR006527">
    <property type="entry name" value="F-box-assoc_dom_typ1"/>
</dbReference>
<dbReference type="NCBIfam" id="TIGR01640">
    <property type="entry name" value="F_box_assoc_1"/>
    <property type="match status" value="1"/>
</dbReference>
<feature type="domain" description="F-box associated beta-propeller type 1" evidence="1">
    <location>
        <begin position="92"/>
        <end position="306"/>
    </location>
</feature>
<dbReference type="ExpressionAtlas" id="A0A5S9XC65">
    <property type="expression patterns" value="differential"/>
</dbReference>
<evidence type="ECO:0000259" key="1">
    <source>
        <dbReference type="Pfam" id="PF07734"/>
    </source>
</evidence>
<protein>
    <recommendedName>
        <fullName evidence="1">F-box associated beta-propeller type 1 domain-containing protein</fullName>
    </recommendedName>
</protein>
<reference evidence="2 3" key="1">
    <citation type="submission" date="2019-12" db="EMBL/GenBank/DDBJ databases">
        <authorList>
            <person name="Jiao W.-B."/>
            <person name="Schneeberger K."/>
        </authorList>
    </citation>
    <scope>NUCLEOTIDE SEQUENCE [LARGE SCALE GENOMIC DNA]</scope>
    <source>
        <strain evidence="3">cv. C24</strain>
    </source>
</reference>
<accession>A0A5S9XC65</accession>
<dbReference type="Proteomes" id="UP000434276">
    <property type="component" value="Unassembled WGS sequence"/>
</dbReference>
<proteinExistence type="predicted"/>
<dbReference type="AlphaFoldDB" id="A0A5S9XC65"/>